<evidence type="ECO:0000313" key="2">
    <source>
        <dbReference type="Proteomes" id="UP000504606"/>
    </source>
</evidence>
<accession>A0A6J1SL99</accession>
<reference evidence="3" key="1">
    <citation type="submission" date="2025-08" db="UniProtKB">
        <authorList>
            <consortium name="RefSeq"/>
        </authorList>
    </citation>
    <scope>IDENTIFICATION</scope>
    <source>
        <tissue evidence="3">Whole organism</tissue>
    </source>
</reference>
<dbReference type="OrthoDB" id="8184504at2759"/>
<dbReference type="Pfam" id="PF21787">
    <property type="entry name" value="TNP-like_RNaseH_N"/>
    <property type="match status" value="1"/>
</dbReference>
<dbReference type="RefSeq" id="XP_026281712.1">
    <property type="nucleotide sequence ID" value="XM_026425927.2"/>
</dbReference>
<dbReference type="KEGG" id="foc:113208764"/>
<keyword evidence="2" id="KW-1185">Reference proteome</keyword>
<gene>
    <name evidence="3" type="primary">LOC113208764</name>
</gene>
<evidence type="ECO:0000259" key="1">
    <source>
        <dbReference type="Pfam" id="PF21787"/>
    </source>
</evidence>
<sequence>MKKPVTHQTARVLTLKKPIGRPPDVSRVESSGTSSSDPLLFASLEKVHTLGLEQYINQEDSASISFMDMCKKLVNWNFSPGVLKDNIYAIKQMLNASHFCTLSVDVFPIEPVIQFDHVSEVFTGFVAPLSSEMKTANEVIVFMIQGFEVEWKCLAGYMLVNIEEDGWAIWHILNQMVVLLAQYDFTVVNVVFGEGCGFDLLDNHADESAIMGDSAIQHPYYQRDILCFSKSVDDLAKLVSECILQSNFLLPDEILNKYELTEKSLRPEHLQVLLSTEGGEGLSSQSIATWLFQRHRDFPEEDKMPELKTEIFVLRMLWMWVNAMTFILHDDSSGFYSVETHVQTLRDTSSIFEELEKDINLKNNEQLWNSVRRTTLSALSFYEHYVGKGLVSSIKFNSFRCQSLHNLKYLVQCSDLLSEKPMPCNVLQFLHLVNSALFFHPNFAANDFEEGAFLSDFLRHRRSHLPVDIEESEDLSDMEGLGLYYLTSRVVTKWVKQVNCEKCKSALVADQGNQNIPSVWREAVESKGFLHPSVSVYDTLQWAESQFVHTDEDILRFHKPCTQFAFRIYGEMAFGIRNAFPSCHEVLRNILKAFMGTRLKMVAEDLTKRLNL</sequence>
<proteinExistence type="predicted"/>
<evidence type="ECO:0000313" key="3">
    <source>
        <dbReference type="RefSeq" id="XP_026281712.1"/>
    </source>
</evidence>
<feature type="domain" description="Transposable element P transposase-like RNase H" evidence="1">
    <location>
        <begin position="79"/>
        <end position="193"/>
    </location>
</feature>
<dbReference type="AlphaFoldDB" id="A0A6J1SL99"/>
<dbReference type="InterPro" id="IPR048365">
    <property type="entry name" value="TNP-like_RNaseH_N"/>
</dbReference>
<name>A0A6J1SL99_FRAOC</name>
<dbReference type="GeneID" id="113208764"/>
<protein>
    <submittedName>
        <fullName evidence="3">Uncharacterized protein LOC113208764</fullName>
    </submittedName>
</protein>
<dbReference type="Proteomes" id="UP000504606">
    <property type="component" value="Unplaced"/>
</dbReference>
<organism evidence="2 3">
    <name type="scientific">Frankliniella occidentalis</name>
    <name type="common">Western flower thrips</name>
    <name type="synonym">Euthrips occidentalis</name>
    <dbReference type="NCBI Taxonomy" id="133901"/>
    <lineage>
        <taxon>Eukaryota</taxon>
        <taxon>Metazoa</taxon>
        <taxon>Ecdysozoa</taxon>
        <taxon>Arthropoda</taxon>
        <taxon>Hexapoda</taxon>
        <taxon>Insecta</taxon>
        <taxon>Pterygota</taxon>
        <taxon>Neoptera</taxon>
        <taxon>Paraneoptera</taxon>
        <taxon>Thysanoptera</taxon>
        <taxon>Terebrantia</taxon>
        <taxon>Thripoidea</taxon>
        <taxon>Thripidae</taxon>
        <taxon>Frankliniella</taxon>
    </lineage>
</organism>